<evidence type="ECO:0000313" key="2">
    <source>
        <dbReference type="Proteomes" id="UP000199039"/>
    </source>
</evidence>
<dbReference type="Gene3D" id="3.40.960.10">
    <property type="entry name" value="VSR Endonuclease"/>
    <property type="match status" value="1"/>
</dbReference>
<keyword evidence="2" id="KW-1185">Reference proteome</keyword>
<gene>
    <name evidence="1" type="ORF">SAMN05216410_2520</name>
</gene>
<evidence type="ECO:0008006" key="3">
    <source>
        <dbReference type="Google" id="ProtNLM"/>
    </source>
</evidence>
<sequence>MRADAPVDPLTPFHAVATILRDGVAFSHVSALRICEIEAPWPMDRDRRIHVVAPDRARRPKRPGIVAHGGGPASVMRFNGLLVTTPAQTWLHCSKVLPFADLVVLGDAMMRRKNPATSLLTLRQITEAAFKTHGVIQARAALPYLRPGTDSSMETRTRMVLVDAGLPCPAVNIRAYDEHGNFLALPDMSYPDLRIAIEYDGDIHRTDRATWLRDVERRQRLEDAGWRIITVTANDVRHPARLIARVRTAIHTRQATT</sequence>
<accession>A0A1G6QGG3</accession>
<dbReference type="InterPro" id="IPR011335">
    <property type="entry name" value="Restrct_endonuc-II-like"/>
</dbReference>
<organism evidence="1 2">
    <name type="scientific">Sanguibacter gelidistatuariae</name>
    <dbReference type="NCBI Taxonomy" id="1814289"/>
    <lineage>
        <taxon>Bacteria</taxon>
        <taxon>Bacillati</taxon>
        <taxon>Actinomycetota</taxon>
        <taxon>Actinomycetes</taxon>
        <taxon>Micrococcales</taxon>
        <taxon>Sanguibacteraceae</taxon>
        <taxon>Sanguibacter</taxon>
    </lineage>
</organism>
<dbReference type="EMBL" id="FMYH01000004">
    <property type="protein sequence ID" value="SDC90766.1"/>
    <property type="molecule type" value="Genomic_DNA"/>
</dbReference>
<dbReference type="STRING" id="1814289.SAMN05216410_2520"/>
<dbReference type="Proteomes" id="UP000199039">
    <property type="component" value="Unassembled WGS sequence"/>
</dbReference>
<reference evidence="1 2" key="1">
    <citation type="submission" date="2016-09" db="EMBL/GenBank/DDBJ databases">
        <authorList>
            <person name="Capua I."/>
            <person name="De Benedictis P."/>
            <person name="Joannis T."/>
            <person name="Lombin L.H."/>
            <person name="Cattoli G."/>
        </authorList>
    </citation>
    <scope>NUCLEOTIDE SEQUENCE [LARGE SCALE GENOMIC DNA]</scope>
    <source>
        <strain evidence="1 2">ISLP-3</strain>
    </source>
</reference>
<dbReference type="SUPFAM" id="SSF52980">
    <property type="entry name" value="Restriction endonuclease-like"/>
    <property type="match status" value="1"/>
</dbReference>
<name>A0A1G6QGG3_9MICO</name>
<dbReference type="AlphaFoldDB" id="A0A1G6QGG3"/>
<proteinExistence type="predicted"/>
<evidence type="ECO:0000313" key="1">
    <source>
        <dbReference type="EMBL" id="SDC90766.1"/>
    </source>
</evidence>
<protein>
    <recommendedName>
        <fullName evidence="3">DUF559 domain-containing protein</fullName>
    </recommendedName>
</protein>